<evidence type="ECO:0000313" key="1">
    <source>
        <dbReference type="EMBL" id="KIJ58603.1"/>
    </source>
</evidence>
<evidence type="ECO:0000313" key="2">
    <source>
        <dbReference type="EMBL" id="KIJ62368.1"/>
    </source>
</evidence>
<name>A0A0C9W676_9AGAM</name>
<evidence type="ECO:0000313" key="3">
    <source>
        <dbReference type="Proteomes" id="UP000053820"/>
    </source>
</evidence>
<accession>A0A0C9W676</accession>
<proteinExistence type="predicted"/>
<dbReference type="HOGENOM" id="CLU_2922887_0_0_1"/>
<reference evidence="2 3" key="1">
    <citation type="submission" date="2014-04" db="EMBL/GenBank/DDBJ databases">
        <title>Evolutionary Origins and Diversification of the Mycorrhizal Mutualists.</title>
        <authorList>
            <consortium name="DOE Joint Genome Institute"/>
            <consortium name="Mycorrhizal Genomics Consortium"/>
            <person name="Kohler A."/>
            <person name="Kuo A."/>
            <person name="Nagy L.G."/>
            <person name="Floudas D."/>
            <person name="Copeland A."/>
            <person name="Barry K.W."/>
            <person name="Cichocki N."/>
            <person name="Veneault-Fourrey C."/>
            <person name="LaButti K."/>
            <person name="Lindquist E.A."/>
            <person name="Lipzen A."/>
            <person name="Lundell T."/>
            <person name="Morin E."/>
            <person name="Murat C."/>
            <person name="Riley R."/>
            <person name="Ohm R."/>
            <person name="Sun H."/>
            <person name="Tunlid A."/>
            <person name="Henrissat B."/>
            <person name="Grigoriev I.V."/>
            <person name="Hibbett D.S."/>
            <person name="Martin F."/>
        </authorList>
    </citation>
    <scope>NUCLEOTIDE SEQUENCE [LARGE SCALE GENOMIC DNA]</scope>
    <source>
        <strain evidence="2 3">MD-312</strain>
    </source>
</reference>
<sequence length="61" mass="6906">MKQVGTDLPLHHFLKPEDCDDSLFNATSWECCLHTNSPESKRGDWRAVRPRYLSSLGNTGS</sequence>
<dbReference type="EMBL" id="KN839923">
    <property type="protein sequence ID" value="KIJ58603.1"/>
    <property type="molecule type" value="Genomic_DNA"/>
</dbReference>
<gene>
    <name evidence="2" type="ORF">HYDPIDRAFT_114448</name>
    <name evidence="1" type="ORF">HYDPIDRAFT_119419</name>
</gene>
<dbReference type="EMBL" id="KN839855">
    <property type="protein sequence ID" value="KIJ62368.1"/>
    <property type="molecule type" value="Genomic_DNA"/>
</dbReference>
<organism evidence="2 3">
    <name type="scientific">Hydnomerulius pinastri MD-312</name>
    <dbReference type="NCBI Taxonomy" id="994086"/>
    <lineage>
        <taxon>Eukaryota</taxon>
        <taxon>Fungi</taxon>
        <taxon>Dikarya</taxon>
        <taxon>Basidiomycota</taxon>
        <taxon>Agaricomycotina</taxon>
        <taxon>Agaricomycetes</taxon>
        <taxon>Agaricomycetidae</taxon>
        <taxon>Boletales</taxon>
        <taxon>Boletales incertae sedis</taxon>
        <taxon>Leucogyrophana</taxon>
    </lineage>
</organism>
<dbReference type="AlphaFoldDB" id="A0A0C9W676"/>
<keyword evidence="3" id="KW-1185">Reference proteome</keyword>
<protein>
    <submittedName>
        <fullName evidence="2">Uncharacterized protein</fullName>
    </submittedName>
</protein>
<dbReference type="Proteomes" id="UP000053820">
    <property type="component" value="Unassembled WGS sequence"/>
</dbReference>